<gene>
    <name evidence="1" type="ORF">DY000_02053716</name>
</gene>
<protein>
    <submittedName>
        <fullName evidence="1">Uncharacterized protein</fullName>
    </submittedName>
</protein>
<sequence>MDPWEEKMNKREMKNMNEHFYMIGYVADAHFGIPSCFPCGGRIVDEVSTNPKYLADSSTLPGSRYFSCKDFDGSIDLKRKRQVEDDYGRTPEEGIKMGKKASEEHYRAFLYMVNEQMKEKDANASAQLEIKYISEK</sequence>
<evidence type="ECO:0000313" key="2">
    <source>
        <dbReference type="Proteomes" id="UP000266723"/>
    </source>
</evidence>
<reference evidence="1 2" key="1">
    <citation type="journal article" date="2020" name="BMC Genomics">
        <title>Intraspecific diversification of the crop wild relative Brassica cretica Lam. using demographic model selection.</title>
        <authorList>
            <person name="Kioukis A."/>
            <person name="Michalopoulou V.A."/>
            <person name="Briers L."/>
            <person name="Pirintsos S."/>
            <person name="Studholme D.J."/>
            <person name="Pavlidis P."/>
            <person name="Sarris P.F."/>
        </authorList>
    </citation>
    <scope>NUCLEOTIDE SEQUENCE [LARGE SCALE GENOMIC DNA]</scope>
    <source>
        <strain evidence="2">cv. PFS-1207/04</strain>
    </source>
</reference>
<dbReference type="Proteomes" id="UP000266723">
    <property type="component" value="Unassembled WGS sequence"/>
</dbReference>
<evidence type="ECO:0000313" key="1">
    <source>
        <dbReference type="EMBL" id="KAF3497005.1"/>
    </source>
</evidence>
<keyword evidence="2" id="KW-1185">Reference proteome</keyword>
<organism evidence="1 2">
    <name type="scientific">Brassica cretica</name>
    <name type="common">Mustard</name>
    <dbReference type="NCBI Taxonomy" id="69181"/>
    <lineage>
        <taxon>Eukaryota</taxon>
        <taxon>Viridiplantae</taxon>
        <taxon>Streptophyta</taxon>
        <taxon>Embryophyta</taxon>
        <taxon>Tracheophyta</taxon>
        <taxon>Spermatophyta</taxon>
        <taxon>Magnoliopsida</taxon>
        <taxon>eudicotyledons</taxon>
        <taxon>Gunneridae</taxon>
        <taxon>Pentapetalae</taxon>
        <taxon>rosids</taxon>
        <taxon>malvids</taxon>
        <taxon>Brassicales</taxon>
        <taxon>Brassicaceae</taxon>
        <taxon>Brassiceae</taxon>
        <taxon>Brassica</taxon>
    </lineage>
</organism>
<comment type="caution">
    <text evidence="1">The sequence shown here is derived from an EMBL/GenBank/DDBJ whole genome shotgun (WGS) entry which is preliminary data.</text>
</comment>
<accession>A0ABQ7AHC7</accession>
<proteinExistence type="predicted"/>
<name>A0ABQ7AHC7_BRACR</name>
<dbReference type="EMBL" id="QGKV02002055">
    <property type="protein sequence ID" value="KAF3497005.1"/>
    <property type="molecule type" value="Genomic_DNA"/>
</dbReference>